<comment type="caution">
    <text evidence="1">The sequence shown here is derived from an EMBL/GenBank/DDBJ whole genome shotgun (WGS) entry which is preliminary data.</text>
</comment>
<sequence length="356" mass="38790">MGSKKPEKVEELGRYVRAALLSARQHAPSLVPVLLVTSAEPTELGSWFEQLGGLVLFHHLSFLHLMPREADPAAPYHQSTAEHEAIFLRLDAHLAMEQIVGQRLLDMTNVSQHYALYTDTDVVFMGGGPAPPPHPGDISTCTVPLPQLLAIGAEMVQGEMHSSGVMVLNITQMHEELPAMVRLAHAAGWHFNLSVVDQGLILDYVKQDGKQATQLPDRLNFKAYWGGELGITIVHFHGPKPRRCTPCFLEHRATANWQTKCQCTECKCYPAYMHLLGLAVAADGGELYEAMSRNYEMYLQLAAMSPEVALSVLQAEQQPRAAGAGAAHLQLVPTAGTPQAAQLVSAAGGQRLLDGR</sequence>
<dbReference type="AlphaFoldDB" id="A0A2P6VHY0"/>
<protein>
    <submittedName>
        <fullName evidence="1">Glycosyl transferase family 8</fullName>
    </submittedName>
</protein>
<accession>A0A2P6VHY0</accession>
<dbReference type="OrthoDB" id="520054at2759"/>
<name>A0A2P6VHY0_9CHLO</name>
<organism evidence="1 2">
    <name type="scientific">Micractinium conductrix</name>
    <dbReference type="NCBI Taxonomy" id="554055"/>
    <lineage>
        <taxon>Eukaryota</taxon>
        <taxon>Viridiplantae</taxon>
        <taxon>Chlorophyta</taxon>
        <taxon>core chlorophytes</taxon>
        <taxon>Trebouxiophyceae</taxon>
        <taxon>Chlorellales</taxon>
        <taxon>Chlorellaceae</taxon>
        <taxon>Chlorella clade</taxon>
        <taxon>Micractinium</taxon>
    </lineage>
</organism>
<reference evidence="1 2" key="1">
    <citation type="journal article" date="2018" name="Plant J.">
        <title>Genome sequences of Chlorella sorokiniana UTEX 1602 and Micractinium conductrix SAG 241.80: implications to maltose excretion by a green alga.</title>
        <authorList>
            <person name="Arriola M.B."/>
            <person name="Velmurugan N."/>
            <person name="Zhang Y."/>
            <person name="Plunkett M.H."/>
            <person name="Hondzo H."/>
            <person name="Barney B.M."/>
        </authorList>
    </citation>
    <scope>NUCLEOTIDE SEQUENCE [LARGE SCALE GENOMIC DNA]</scope>
    <source>
        <strain evidence="1 2">SAG 241.80</strain>
    </source>
</reference>
<evidence type="ECO:0000313" key="1">
    <source>
        <dbReference type="EMBL" id="PSC73694.1"/>
    </source>
</evidence>
<dbReference type="GO" id="GO:0016740">
    <property type="term" value="F:transferase activity"/>
    <property type="evidence" value="ECO:0007669"/>
    <property type="project" value="UniProtKB-KW"/>
</dbReference>
<evidence type="ECO:0000313" key="2">
    <source>
        <dbReference type="Proteomes" id="UP000239649"/>
    </source>
</evidence>
<proteinExistence type="predicted"/>
<keyword evidence="1" id="KW-0808">Transferase</keyword>
<dbReference type="Proteomes" id="UP000239649">
    <property type="component" value="Unassembled WGS sequence"/>
</dbReference>
<keyword evidence="2" id="KW-1185">Reference proteome</keyword>
<dbReference type="EMBL" id="LHPF02000006">
    <property type="protein sequence ID" value="PSC73694.1"/>
    <property type="molecule type" value="Genomic_DNA"/>
</dbReference>
<gene>
    <name evidence="1" type="ORF">C2E20_2867</name>
</gene>